<gene>
    <name evidence="4" type="ORF">C0081_03365</name>
</gene>
<comment type="caution">
    <text evidence="4">The sequence shown here is derived from an EMBL/GenBank/DDBJ whole genome shotgun (WGS) entry which is preliminary data.</text>
</comment>
<dbReference type="Pfam" id="PF02571">
    <property type="entry name" value="CbiJ"/>
    <property type="match status" value="1"/>
</dbReference>
<evidence type="ECO:0000256" key="3">
    <source>
        <dbReference type="ARBA" id="ARBA00023002"/>
    </source>
</evidence>
<keyword evidence="3" id="KW-0560">Oxidoreductase</keyword>
<dbReference type="RefSeq" id="WP_101532401.1">
    <property type="nucleotide sequence ID" value="NZ_JBFHIU010000094.1"/>
</dbReference>
<dbReference type="PANTHER" id="PTHR36925">
    <property type="entry name" value="COBALT-PRECORRIN-6A REDUCTASE"/>
    <property type="match status" value="1"/>
</dbReference>
<evidence type="ECO:0000313" key="4">
    <source>
        <dbReference type="EMBL" id="PLW78636.1"/>
    </source>
</evidence>
<dbReference type="InterPro" id="IPR003723">
    <property type="entry name" value="Precorrin-6x_reduct"/>
</dbReference>
<dbReference type="NCBIfam" id="TIGR00715">
    <property type="entry name" value="precor6x_red"/>
    <property type="match status" value="1"/>
</dbReference>
<dbReference type="GO" id="GO:0009236">
    <property type="term" value="P:cobalamin biosynthetic process"/>
    <property type="evidence" value="ECO:0007669"/>
    <property type="project" value="UniProtKB-UniPathway"/>
</dbReference>
<proteinExistence type="predicted"/>
<keyword evidence="5" id="KW-1185">Reference proteome</keyword>
<dbReference type="EMBL" id="PKUQ01000002">
    <property type="protein sequence ID" value="PLW78636.1"/>
    <property type="molecule type" value="Genomic_DNA"/>
</dbReference>
<protein>
    <submittedName>
        <fullName evidence="4">Cobalt-precorrin-6A reductase</fullName>
    </submittedName>
</protein>
<dbReference type="OrthoDB" id="5183775at2"/>
<dbReference type="NCBIfam" id="NF005968">
    <property type="entry name" value="PRK08057.1-2"/>
    <property type="match status" value="1"/>
</dbReference>
<evidence type="ECO:0000256" key="2">
    <source>
        <dbReference type="ARBA" id="ARBA00022573"/>
    </source>
</evidence>
<dbReference type="UniPathway" id="UPA00148"/>
<dbReference type="GO" id="GO:0016994">
    <property type="term" value="F:precorrin-6A reductase activity"/>
    <property type="evidence" value="ECO:0007669"/>
    <property type="project" value="InterPro"/>
</dbReference>
<reference evidence="4 5" key="1">
    <citation type="submission" date="2018-01" db="EMBL/GenBank/DDBJ databases">
        <title>The draft genome sequence of Cohaesibacter sp. H1304.</title>
        <authorList>
            <person name="Wang N.-N."/>
            <person name="Du Z.-J."/>
        </authorList>
    </citation>
    <scope>NUCLEOTIDE SEQUENCE [LARGE SCALE GENOMIC DNA]</scope>
    <source>
        <strain evidence="4 5">H1304</strain>
    </source>
</reference>
<dbReference type="PANTHER" id="PTHR36925:SF1">
    <property type="entry name" value="COBALT-PRECORRIN-6A REDUCTASE"/>
    <property type="match status" value="1"/>
</dbReference>
<evidence type="ECO:0000256" key="1">
    <source>
        <dbReference type="ARBA" id="ARBA00004953"/>
    </source>
</evidence>
<keyword evidence="2" id="KW-0169">Cobalamin biosynthesis</keyword>
<dbReference type="Proteomes" id="UP000234881">
    <property type="component" value="Unassembled WGS sequence"/>
</dbReference>
<evidence type="ECO:0000313" key="5">
    <source>
        <dbReference type="Proteomes" id="UP000234881"/>
    </source>
</evidence>
<accession>A0A2N5XVV7</accession>
<dbReference type="PROSITE" id="PS51014">
    <property type="entry name" value="COBK_CBIJ"/>
    <property type="match status" value="1"/>
</dbReference>
<organism evidence="4 5">
    <name type="scientific">Cohaesibacter celericrescens</name>
    <dbReference type="NCBI Taxonomy" id="2067669"/>
    <lineage>
        <taxon>Bacteria</taxon>
        <taxon>Pseudomonadati</taxon>
        <taxon>Pseudomonadota</taxon>
        <taxon>Alphaproteobacteria</taxon>
        <taxon>Hyphomicrobiales</taxon>
        <taxon>Cohaesibacteraceae</taxon>
    </lineage>
</organism>
<sequence>MTVGLRILLLGGTREARLLLERLIAQKNLDITLSLSGALGKDATSAFRKRMSQKDGIGFKIRTGGFGGIDGLVEFITEHKFNLIIDATHPFAISMSQNAVAAADNLACPIIRFARPAWFPQTGDNWIHVDSLQASSEVLAQGARAFLAIGKQSAFHFSHRTDCRFLIRSIEAMDTSIFHSPVDCIQSMPEESVAAEIALMKRYEIDCLVTKNSGAAQAYYKVEAARLLGIEVVMIDRPTLPPCPEFCAFDETISWINCLS</sequence>
<comment type="pathway">
    <text evidence="1">Cofactor biosynthesis; adenosylcobalamin biosynthesis.</text>
</comment>
<dbReference type="AlphaFoldDB" id="A0A2N5XVV7"/>
<name>A0A2N5XVV7_9HYPH</name>